<feature type="region of interest" description="Disordered" evidence="1">
    <location>
        <begin position="1"/>
        <end position="85"/>
    </location>
</feature>
<dbReference type="Proteomes" id="UP001140094">
    <property type="component" value="Unassembled WGS sequence"/>
</dbReference>
<feature type="region of interest" description="Disordered" evidence="1">
    <location>
        <begin position="205"/>
        <end position="244"/>
    </location>
</feature>
<keyword evidence="3" id="KW-1185">Reference proteome</keyword>
<feature type="compositionally biased region" description="Basic and acidic residues" evidence="1">
    <location>
        <begin position="46"/>
        <end position="66"/>
    </location>
</feature>
<dbReference type="EMBL" id="JANBUO010001217">
    <property type="protein sequence ID" value="KAJ2799247.1"/>
    <property type="molecule type" value="Genomic_DNA"/>
</dbReference>
<evidence type="ECO:0000313" key="2">
    <source>
        <dbReference type="EMBL" id="KAJ2799247.1"/>
    </source>
</evidence>
<dbReference type="OrthoDB" id="5580898at2759"/>
<protein>
    <submittedName>
        <fullName evidence="2">Uncharacterized protein</fullName>
    </submittedName>
</protein>
<reference evidence="2" key="1">
    <citation type="submission" date="2022-07" db="EMBL/GenBank/DDBJ databases">
        <title>Phylogenomic reconstructions and comparative analyses of Kickxellomycotina fungi.</title>
        <authorList>
            <person name="Reynolds N.K."/>
            <person name="Stajich J.E."/>
            <person name="Barry K."/>
            <person name="Grigoriev I.V."/>
            <person name="Crous P."/>
            <person name="Smith M.E."/>
        </authorList>
    </citation>
    <scope>NUCLEOTIDE SEQUENCE</scope>
    <source>
        <strain evidence="2">NRRL 1565</strain>
    </source>
</reference>
<accession>A0A9W8LQF8</accession>
<evidence type="ECO:0000313" key="3">
    <source>
        <dbReference type="Proteomes" id="UP001140094"/>
    </source>
</evidence>
<name>A0A9W8LQF8_9FUNG</name>
<comment type="caution">
    <text evidence="2">The sequence shown here is derived from an EMBL/GenBank/DDBJ whole genome shotgun (WGS) entry which is preliminary data.</text>
</comment>
<organism evidence="2 3">
    <name type="scientific">Coemansia guatemalensis</name>
    <dbReference type="NCBI Taxonomy" id="2761395"/>
    <lineage>
        <taxon>Eukaryota</taxon>
        <taxon>Fungi</taxon>
        <taxon>Fungi incertae sedis</taxon>
        <taxon>Zoopagomycota</taxon>
        <taxon>Kickxellomycotina</taxon>
        <taxon>Kickxellomycetes</taxon>
        <taxon>Kickxellales</taxon>
        <taxon>Kickxellaceae</taxon>
        <taxon>Coemansia</taxon>
    </lineage>
</organism>
<sequence length="255" mass="28078">MRPDPYKQKASRRHQAAHRATQSPQSANQDSKNTGGARAASTASPARERSKYARRRIQDNSWRFDEDAANTAGAPADSGDAAEADDDEAVRDFLGYLKEESQNNSVDQSAAYFRLRSETESADLSAYNEDTWSKLVEINWDGLLRVAATMPLHQLLCVDDDTPIPEGMESMLPEESEREMQKNRQLQAESRTAAHVADQLPSALELAPGIGRNKDTHTTKPGPATTAKRSDRVPALPAKTDPSVDDLEAFLDEIL</sequence>
<proteinExistence type="predicted"/>
<evidence type="ECO:0000256" key="1">
    <source>
        <dbReference type="SAM" id="MobiDB-lite"/>
    </source>
</evidence>
<dbReference type="AlphaFoldDB" id="A0A9W8LQF8"/>
<gene>
    <name evidence="2" type="ORF">H4R20_004516</name>
</gene>
<feature type="compositionally biased region" description="Polar residues" evidence="1">
    <location>
        <begin position="20"/>
        <end position="34"/>
    </location>
</feature>